<proteinExistence type="predicted"/>
<name>A0AAW0TA14_SCYPA</name>
<evidence type="ECO:0000313" key="3">
    <source>
        <dbReference type="Proteomes" id="UP001487740"/>
    </source>
</evidence>
<dbReference type="PANTHER" id="PTHR44927:SF1">
    <property type="entry name" value="FK506-BINDING PROTEIN 15"/>
    <property type="match status" value="1"/>
</dbReference>
<feature type="compositionally biased region" description="Low complexity" evidence="1">
    <location>
        <begin position="302"/>
        <end position="311"/>
    </location>
</feature>
<feature type="region of interest" description="Disordered" evidence="1">
    <location>
        <begin position="366"/>
        <end position="388"/>
    </location>
</feature>
<gene>
    <name evidence="2" type="ORF">O3P69_016112</name>
</gene>
<feature type="compositionally biased region" description="Polar residues" evidence="1">
    <location>
        <begin position="58"/>
        <end position="72"/>
    </location>
</feature>
<dbReference type="AlphaFoldDB" id="A0AAW0TA14"/>
<organism evidence="2 3">
    <name type="scientific">Scylla paramamosain</name>
    <name type="common">Mud crab</name>
    <dbReference type="NCBI Taxonomy" id="85552"/>
    <lineage>
        <taxon>Eukaryota</taxon>
        <taxon>Metazoa</taxon>
        <taxon>Ecdysozoa</taxon>
        <taxon>Arthropoda</taxon>
        <taxon>Crustacea</taxon>
        <taxon>Multicrustacea</taxon>
        <taxon>Malacostraca</taxon>
        <taxon>Eumalacostraca</taxon>
        <taxon>Eucarida</taxon>
        <taxon>Decapoda</taxon>
        <taxon>Pleocyemata</taxon>
        <taxon>Brachyura</taxon>
        <taxon>Eubrachyura</taxon>
        <taxon>Portunoidea</taxon>
        <taxon>Portunidae</taxon>
        <taxon>Portuninae</taxon>
        <taxon>Scylla</taxon>
    </lineage>
</organism>
<keyword evidence="3" id="KW-1185">Reference proteome</keyword>
<dbReference type="Proteomes" id="UP001487740">
    <property type="component" value="Unassembled WGS sequence"/>
</dbReference>
<dbReference type="PANTHER" id="PTHR44927">
    <property type="entry name" value="FK506-BINDING PROTEIN 15"/>
    <property type="match status" value="1"/>
</dbReference>
<feature type="region of interest" description="Disordered" evidence="1">
    <location>
        <begin position="277"/>
        <end position="352"/>
    </location>
</feature>
<evidence type="ECO:0000256" key="1">
    <source>
        <dbReference type="SAM" id="MobiDB-lite"/>
    </source>
</evidence>
<dbReference type="EMBL" id="JARAKH010000036">
    <property type="protein sequence ID" value="KAK8384162.1"/>
    <property type="molecule type" value="Genomic_DNA"/>
</dbReference>
<feature type="compositionally biased region" description="Low complexity" evidence="1">
    <location>
        <begin position="410"/>
        <end position="432"/>
    </location>
</feature>
<comment type="caution">
    <text evidence="2">The sequence shown here is derived from an EMBL/GenBank/DDBJ whole genome shotgun (WGS) entry which is preliminary data.</text>
</comment>
<protein>
    <submittedName>
        <fullName evidence="2">Uncharacterized protein</fullName>
    </submittedName>
</protein>
<feature type="compositionally biased region" description="Polar residues" evidence="1">
    <location>
        <begin position="291"/>
        <end position="301"/>
    </location>
</feature>
<feature type="region of interest" description="Disordered" evidence="1">
    <location>
        <begin position="1"/>
        <end position="72"/>
    </location>
</feature>
<reference evidence="2 3" key="1">
    <citation type="submission" date="2023-03" db="EMBL/GenBank/DDBJ databases">
        <title>High-quality genome of Scylla paramamosain provides insights in environmental adaptation.</title>
        <authorList>
            <person name="Zhang L."/>
        </authorList>
    </citation>
    <scope>NUCLEOTIDE SEQUENCE [LARGE SCALE GENOMIC DNA]</scope>
    <source>
        <strain evidence="2">LZ_2023a</strain>
        <tissue evidence="2">Muscle</tissue>
    </source>
</reference>
<feature type="region of interest" description="Disordered" evidence="1">
    <location>
        <begin position="404"/>
        <end position="432"/>
    </location>
</feature>
<accession>A0AAW0TA14</accession>
<feature type="compositionally biased region" description="Polar residues" evidence="1">
    <location>
        <begin position="312"/>
        <end position="343"/>
    </location>
</feature>
<sequence>MDDDDDYFTPTTSSSRRLAMLFSPEEMSSNSSSSSTGHHTDLSTNFRFVAPKQPRPGRSNSSASSGTGQASKDGQEVLLDVPLSLLPQGAERSGAARMAVSCQVVGNAVKRSFTLLVVVQDKGELWRAAVDSHLLLEVLERSTLRVTAHSKSLTLLGEAQRIEDLVMQLAIYRAVTSSGPSQQDLCVGKGPHTLGEGDVAKVHCSTHTITSTALKGEVIENLKGVKVTVTPASEGGWESCLAGATVDSHRLIFLPKQRDGKWLPPTTFHNITILKVRTKGGKDKPSPAATAVSNNTSPVTLQQQQQHQQQQTITSQDATLTASSHNFTGQNGDMAESQGQNTQEDSEASRKAALVSRMAQLGTPLFPPLPSAKVSQPSEVTGEGAVETQGASVEGASIPAATPPMHVPDSSTSTTVSIPTTPSSTSTQLSSTCTSVPTNTIAAAITTATAIPVPVPTVPSQYQTHSSTLDSTLALSICQLGTSVARISDKVDLLLTKVDKIETGGSHDSGSPTSQ</sequence>
<evidence type="ECO:0000313" key="2">
    <source>
        <dbReference type="EMBL" id="KAK8384162.1"/>
    </source>
</evidence>